<dbReference type="PROSITE" id="PS50878">
    <property type="entry name" value="RT_POL"/>
    <property type="match status" value="1"/>
</dbReference>
<dbReference type="GeneID" id="111608691"/>
<dbReference type="InterPro" id="IPR036397">
    <property type="entry name" value="RNaseH_sf"/>
</dbReference>
<dbReference type="SUPFAM" id="SSF53098">
    <property type="entry name" value="Ribonuclease H-like"/>
    <property type="match status" value="1"/>
</dbReference>
<dbReference type="Pfam" id="PF00075">
    <property type="entry name" value="RNase_H"/>
    <property type="match status" value="1"/>
</dbReference>
<dbReference type="Pfam" id="PF00078">
    <property type="entry name" value="RVT_1"/>
    <property type="match status" value="1"/>
</dbReference>
<feature type="domain" description="Reverse transcriptase" evidence="1">
    <location>
        <begin position="235"/>
        <end position="505"/>
    </location>
</feature>
<dbReference type="GO" id="GO:0006259">
    <property type="term" value="P:DNA metabolic process"/>
    <property type="evidence" value="ECO:0007669"/>
    <property type="project" value="UniProtKB-ARBA"/>
</dbReference>
<accession>A0A3B5QWC7</accession>
<evidence type="ECO:0000259" key="2">
    <source>
        <dbReference type="PROSITE" id="PS50879"/>
    </source>
</evidence>
<dbReference type="PANTHER" id="PTHR33481">
    <property type="entry name" value="REVERSE TRANSCRIPTASE"/>
    <property type="match status" value="1"/>
</dbReference>
<reference evidence="4" key="2">
    <citation type="journal article" date="2013" name="Nat. Genet.">
        <title>The genome of the platyfish, Xiphophorus maculatus, provides insights into evolutionary adaptation and several complex traits.</title>
        <authorList>
            <person name="Schartl M."/>
            <person name="Walter R.B."/>
            <person name="Shen Y."/>
            <person name="Garcia T."/>
            <person name="Catchen J."/>
            <person name="Amores A."/>
            <person name="Braasch I."/>
            <person name="Chalopin D."/>
            <person name="Volff J.N."/>
            <person name="Lesch K.P."/>
            <person name="Bisazza A."/>
            <person name="Minx P."/>
            <person name="Hillier L."/>
            <person name="Wilson R.K."/>
            <person name="Fuerstenberg S."/>
            <person name="Boore J."/>
            <person name="Searle S."/>
            <person name="Postlethwait J.H."/>
            <person name="Warren W.C."/>
        </authorList>
    </citation>
    <scope>NUCLEOTIDE SEQUENCE [LARGE SCALE GENOMIC DNA]</scope>
    <source>
        <strain evidence="4">JP 163 A</strain>
    </source>
</reference>
<name>A0A3B5QWC7_XIPMA</name>
<feature type="domain" description="RNase H type-1" evidence="2">
    <location>
        <begin position="709"/>
        <end position="841"/>
    </location>
</feature>
<dbReference type="RefSeq" id="XP_023190232.1">
    <property type="nucleotide sequence ID" value="XM_023334464.1"/>
</dbReference>
<dbReference type="GO" id="GO:0004523">
    <property type="term" value="F:RNA-DNA hybrid ribonuclease activity"/>
    <property type="evidence" value="ECO:0007669"/>
    <property type="project" value="InterPro"/>
</dbReference>
<dbReference type="InterPro" id="IPR002156">
    <property type="entry name" value="RNaseH_domain"/>
</dbReference>
<dbReference type="GeneTree" id="ENSGT01060000248530"/>
<dbReference type="KEGG" id="xma:111608691"/>
<dbReference type="Gene3D" id="3.30.420.10">
    <property type="entry name" value="Ribonuclease H-like superfamily/Ribonuclease H"/>
    <property type="match status" value="1"/>
</dbReference>
<dbReference type="InParanoid" id="A0A3B5QWC7"/>
<dbReference type="AlphaFoldDB" id="A0A3B5QWC7"/>
<sequence>MVNIDTSKPINELNLEISKSIINAAKIAIPRSNGTKKKRIVPWWTSECSGAIKMRNKAFKSLKKIICFQNLINYKRRQAEVRKIIRNAKRDYWRKYCESLGRNTALDKVWNTIKKMSGKSREYFFPVLKEDDKIIVDSKSKAELLARVFTKIHSTENLNSKEKKGREITLQNHNEVLYNDEDNEDLININFSLIELNKALKNSSKSTPGNDQISYSMLSNLSEMSKKILLELYNKVWKEGILPDKWKEAIVIPICKPGKDPHSAESYRPIALTSCIGKIMEKMVNNRLIYYLELKEKIKSYQFGFRKGRSTIDSALCLEYEIRRAQINKESLIAIFLDIEKAYDMLWKEGLLIKIKQMGIRGRIYRWIKNFLTERNIKVKVGGVLSSRHQIENGTPQGSIISPMLFIIMINDIFNNIDKSFGVSLFADDGLIWKRGRNIEFVNRKLQEALHSVEAWALEWGFRISISKSKVVVFTNRKLNIITSLKLYENVIERIDQIKYLGFWFDKKLTWKTHVNKIVEKSKKILNIMRCLRGKEWGADRKALKTIYIGLIRSVFDYGCILYNSASNSLLKTIDRIQYQALRLCCGAMKSTPISALQVEMGEMPLELRRKQLAITYWANIKGHKESYPPYIMLQSCQEKEKKQINSFGWFIKNEIRDIGINHSLISPVIVLPVIPPWIIEIAEVDLSLLEKGKQLEKKEVENYIGNEYAEYIQIYTDASKMSNNNIGIAFIIPDLDIMRNKRLTDKLTVYTGELMAILMALEWVEETRERAVVICSDSSSALVSIVEQNSESRQDIIADINHLMFRIKSYGSLVKLVWVPAHIGVIGNELADNFAKNAAKKCIVDLKIKMSKNEVKILVKCILRINGRNSGIKEAMPDFIIASKEKLENIGNVAGIKKKKILYLD</sequence>
<dbReference type="OMA" id="LCCGAMK"/>
<dbReference type="Ensembl" id="ENSXMAT00000028052.1">
    <property type="protein sequence ID" value="ENSXMAP00000035157.1"/>
    <property type="gene ID" value="ENSXMAG00000020874.1"/>
</dbReference>
<dbReference type="CDD" id="cd09276">
    <property type="entry name" value="Rnase_HI_RT_non_LTR"/>
    <property type="match status" value="1"/>
</dbReference>
<dbReference type="CDD" id="cd01650">
    <property type="entry name" value="RT_nLTR_like"/>
    <property type="match status" value="1"/>
</dbReference>
<dbReference type="Proteomes" id="UP000002852">
    <property type="component" value="Unassembled WGS sequence"/>
</dbReference>
<organism evidence="3 4">
    <name type="scientific">Xiphophorus maculatus</name>
    <name type="common">Southern platyfish</name>
    <name type="synonym">Platypoecilus maculatus</name>
    <dbReference type="NCBI Taxonomy" id="8083"/>
    <lineage>
        <taxon>Eukaryota</taxon>
        <taxon>Metazoa</taxon>
        <taxon>Chordata</taxon>
        <taxon>Craniata</taxon>
        <taxon>Vertebrata</taxon>
        <taxon>Euteleostomi</taxon>
        <taxon>Actinopterygii</taxon>
        <taxon>Neopterygii</taxon>
        <taxon>Teleostei</taxon>
        <taxon>Neoteleostei</taxon>
        <taxon>Acanthomorphata</taxon>
        <taxon>Ovalentaria</taxon>
        <taxon>Atherinomorphae</taxon>
        <taxon>Cyprinodontiformes</taxon>
        <taxon>Poeciliidae</taxon>
        <taxon>Poeciliinae</taxon>
        <taxon>Xiphophorus</taxon>
    </lineage>
</organism>
<dbReference type="GO" id="GO:0003676">
    <property type="term" value="F:nucleic acid binding"/>
    <property type="evidence" value="ECO:0007669"/>
    <property type="project" value="InterPro"/>
</dbReference>
<evidence type="ECO:0000313" key="3">
    <source>
        <dbReference type="Ensembl" id="ENSXMAP00000035157.1"/>
    </source>
</evidence>
<dbReference type="PANTHER" id="PTHR33481:SF1">
    <property type="entry name" value="ENDONUCLEASE_EXONUCLEASE_PHOSPHATASE DOMAIN-CONTAINING PROTEIN-RELATED"/>
    <property type="match status" value="1"/>
</dbReference>
<protein>
    <submittedName>
        <fullName evidence="3">Uncharacterized LOC111608691</fullName>
    </submittedName>
</protein>
<evidence type="ECO:0000313" key="4">
    <source>
        <dbReference type="Proteomes" id="UP000002852"/>
    </source>
</evidence>
<dbReference type="SUPFAM" id="SSF56672">
    <property type="entry name" value="DNA/RNA polymerases"/>
    <property type="match status" value="1"/>
</dbReference>
<dbReference type="InterPro" id="IPR012337">
    <property type="entry name" value="RNaseH-like_sf"/>
</dbReference>
<proteinExistence type="predicted"/>
<dbReference type="STRING" id="8083.ENSXMAP00000035157"/>
<dbReference type="InterPro" id="IPR043502">
    <property type="entry name" value="DNA/RNA_pol_sf"/>
</dbReference>
<evidence type="ECO:0000259" key="1">
    <source>
        <dbReference type="PROSITE" id="PS50878"/>
    </source>
</evidence>
<keyword evidence="4" id="KW-1185">Reference proteome</keyword>
<reference evidence="3" key="4">
    <citation type="submission" date="2025-09" db="UniProtKB">
        <authorList>
            <consortium name="Ensembl"/>
        </authorList>
    </citation>
    <scope>IDENTIFICATION</scope>
    <source>
        <strain evidence="3">JP 163 A</strain>
    </source>
</reference>
<dbReference type="PROSITE" id="PS50879">
    <property type="entry name" value="RNASE_H_1"/>
    <property type="match status" value="1"/>
</dbReference>
<dbReference type="OrthoDB" id="8955194at2759"/>
<reference evidence="3" key="3">
    <citation type="submission" date="2025-08" db="UniProtKB">
        <authorList>
            <consortium name="Ensembl"/>
        </authorList>
    </citation>
    <scope>IDENTIFICATION</scope>
    <source>
        <strain evidence="3">JP 163 A</strain>
    </source>
</reference>
<reference evidence="4" key="1">
    <citation type="submission" date="2012-01" db="EMBL/GenBank/DDBJ databases">
        <authorList>
            <person name="Walter R."/>
            <person name="Schartl M."/>
            <person name="Warren W."/>
        </authorList>
    </citation>
    <scope>NUCLEOTIDE SEQUENCE [LARGE SCALE GENOMIC DNA]</scope>
    <source>
        <strain evidence="4">JP 163 A</strain>
    </source>
</reference>
<dbReference type="InterPro" id="IPR000477">
    <property type="entry name" value="RT_dom"/>
</dbReference>